<feature type="domain" description="SLH" evidence="4">
    <location>
        <begin position="527"/>
        <end position="590"/>
    </location>
</feature>
<dbReference type="InterPro" id="IPR013783">
    <property type="entry name" value="Ig-like_fold"/>
</dbReference>
<dbReference type="InterPro" id="IPR050836">
    <property type="entry name" value="SDS22/Internalin_LRR"/>
</dbReference>
<dbReference type="SMART" id="SM00369">
    <property type="entry name" value="LRR_TYP"/>
    <property type="match status" value="4"/>
</dbReference>
<keyword evidence="2" id="KW-0677">Repeat</keyword>
<dbReference type="GO" id="GO:0005509">
    <property type="term" value="F:calcium ion binding"/>
    <property type="evidence" value="ECO:0007669"/>
    <property type="project" value="InterPro"/>
</dbReference>
<dbReference type="PANTHER" id="PTHR46652">
    <property type="entry name" value="LEUCINE-RICH REPEAT AND IQ DOMAIN-CONTAINING PROTEIN 1-RELATED"/>
    <property type="match status" value="1"/>
</dbReference>
<feature type="domain" description="SLH" evidence="4">
    <location>
        <begin position="465"/>
        <end position="526"/>
    </location>
</feature>
<feature type="signal peptide" evidence="3">
    <location>
        <begin position="1"/>
        <end position="24"/>
    </location>
</feature>
<keyword evidence="3" id="KW-0732">Signal</keyword>
<dbReference type="Pfam" id="PF05345">
    <property type="entry name" value="He_PIG"/>
    <property type="match status" value="1"/>
</dbReference>
<dbReference type="GO" id="GO:0005975">
    <property type="term" value="P:carbohydrate metabolic process"/>
    <property type="evidence" value="ECO:0007669"/>
    <property type="project" value="UniProtKB-ARBA"/>
</dbReference>
<name>A0A6G7XES0_9MICO</name>
<evidence type="ECO:0000259" key="4">
    <source>
        <dbReference type="PROSITE" id="PS51272"/>
    </source>
</evidence>
<dbReference type="SUPFAM" id="SSF49313">
    <property type="entry name" value="Cadherin-like"/>
    <property type="match status" value="1"/>
</dbReference>
<dbReference type="Pfam" id="PF12799">
    <property type="entry name" value="LRR_4"/>
    <property type="match status" value="3"/>
</dbReference>
<evidence type="ECO:0000313" key="6">
    <source>
        <dbReference type="Proteomes" id="UP000502677"/>
    </source>
</evidence>
<dbReference type="SMART" id="SM00365">
    <property type="entry name" value="LRR_SD22"/>
    <property type="match status" value="6"/>
</dbReference>
<dbReference type="PROSITE" id="PS51272">
    <property type="entry name" value="SLH"/>
    <property type="match status" value="3"/>
</dbReference>
<evidence type="ECO:0000256" key="1">
    <source>
        <dbReference type="ARBA" id="ARBA00022614"/>
    </source>
</evidence>
<dbReference type="PANTHER" id="PTHR46652:SF3">
    <property type="entry name" value="LEUCINE-RICH REPEAT-CONTAINING PROTEIN 9"/>
    <property type="match status" value="1"/>
</dbReference>
<dbReference type="AlphaFoldDB" id="A0A6G7XES0"/>
<dbReference type="Proteomes" id="UP000502677">
    <property type="component" value="Chromosome"/>
</dbReference>
<dbReference type="RefSeq" id="WP_166290504.1">
    <property type="nucleotide sequence ID" value="NZ_CP049863.1"/>
</dbReference>
<feature type="domain" description="SLH" evidence="4">
    <location>
        <begin position="591"/>
        <end position="649"/>
    </location>
</feature>
<gene>
    <name evidence="5" type="ORF">G7068_06815</name>
</gene>
<dbReference type="InterPro" id="IPR032675">
    <property type="entry name" value="LRR_dom_sf"/>
</dbReference>
<keyword evidence="1" id="KW-0433">Leucine-rich repeat</keyword>
<dbReference type="Pfam" id="PF00395">
    <property type="entry name" value="SLH"/>
    <property type="match status" value="3"/>
</dbReference>
<sequence length="649" mass="69092">MYGLIVGIVSATMLVSGTVAPAQAAPTDEVVFADAGLKACVASKLGVPTTSAITQGQLASMSGALGCGNLVIADIAPLKYATGLTSLTLNNNRLVDVSPLTGLSGLTVLDLSSNPLNDVSPLAGLTGLTYLSLIATQVEDATPLGRLTNLTQLKVTGAQAVDLAPLKNLTNLTTLRWTSSRVADITSLSGLVNLTSLNLSSNQIADVSPLLGLTNLTSLELNNNKIYDVSALANLTKLTELRIYLNQIVDISPFANLSNLKILSLDNNQVQDVSPLVGLTNLTALYISGQRLVPAPAKQGVAVPLPVITNVDGSSVPVEIKTGAGSISAGKVTWTKLAGSELKWDTPVTVGSVRTVFSGVAGYYLVGDPTLSGTPTSGSVGKAYSYLFAVTGSPTPTVSVTEGSLPAGLTLTFGGKLYGTPTTPGTYTFRVEAKNTSGAVSAKHTVKITPAEVTPPNVQCGEPRKQAVFTDAPTNQKFYKEIDWMRCTKLSTGYADKTYRPKTELSREAMAAFMFRLQAPKNYEAPKVSPFSDVPTDHKFYKEIAWMKESKLTTGYADGGYHPKDNLSREAMAAFIYRLEAKTSTSFTAPKQSPFSDVPKNQKFYQEIAWMKHSKLSTGYSDGSYRPKDNLSREAMAAFIYRLVTDYRK</sequence>
<dbReference type="EMBL" id="CP049863">
    <property type="protein sequence ID" value="QIK62939.1"/>
    <property type="molecule type" value="Genomic_DNA"/>
</dbReference>
<dbReference type="KEGG" id="lvi:G7068_06815"/>
<dbReference type="InterPro" id="IPR001611">
    <property type="entry name" value="Leu-rich_rpt"/>
</dbReference>
<dbReference type="Gene3D" id="3.80.10.10">
    <property type="entry name" value="Ribonuclease Inhibitor"/>
    <property type="match status" value="1"/>
</dbReference>
<feature type="chain" id="PRO_5026078955" description="SLH domain-containing protein" evidence="3">
    <location>
        <begin position="25"/>
        <end position="649"/>
    </location>
</feature>
<dbReference type="PROSITE" id="PS51450">
    <property type="entry name" value="LRR"/>
    <property type="match status" value="6"/>
</dbReference>
<reference evidence="5 6" key="1">
    <citation type="submission" date="2020-03" db="EMBL/GenBank/DDBJ databases">
        <title>Leucobacter sp. nov., isolated from beetles.</title>
        <authorList>
            <person name="Hyun D.-W."/>
            <person name="Bae J.-W."/>
        </authorList>
    </citation>
    <scope>NUCLEOTIDE SEQUENCE [LARGE SCALE GENOMIC DNA]</scope>
    <source>
        <strain evidence="5 6">HDW9C</strain>
    </source>
</reference>
<evidence type="ECO:0000256" key="2">
    <source>
        <dbReference type="ARBA" id="ARBA00022737"/>
    </source>
</evidence>
<dbReference type="SUPFAM" id="SSF52058">
    <property type="entry name" value="L domain-like"/>
    <property type="match status" value="1"/>
</dbReference>
<proteinExistence type="predicted"/>
<accession>A0A6G7XES0</accession>
<protein>
    <recommendedName>
        <fullName evidence="4">SLH domain-containing protein</fullName>
    </recommendedName>
</protein>
<dbReference type="InterPro" id="IPR025875">
    <property type="entry name" value="Leu-rich_rpt_4"/>
</dbReference>
<dbReference type="InterPro" id="IPR003591">
    <property type="entry name" value="Leu-rich_rpt_typical-subtyp"/>
</dbReference>
<keyword evidence="6" id="KW-1185">Reference proteome</keyword>
<organism evidence="5 6">
    <name type="scientific">Leucobacter viscericola</name>
    <dbReference type="NCBI Taxonomy" id="2714935"/>
    <lineage>
        <taxon>Bacteria</taxon>
        <taxon>Bacillati</taxon>
        <taxon>Actinomycetota</taxon>
        <taxon>Actinomycetes</taxon>
        <taxon>Micrococcales</taxon>
        <taxon>Microbacteriaceae</taxon>
        <taxon>Leucobacter</taxon>
    </lineage>
</organism>
<evidence type="ECO:0000313" key="5">
    <source>
        <dbReference type="EMBL" id="QIK62939.1"/>
    </source>
</evidence>
<evidence type="ECO:0000256" key="3">
    <source>
        <dbReference type="SAM" id="SignalP"/>
    </source>
</evidence>
<dbReference type="GO" id="GO:0016020">
    <property type="term" value="C:membrane"/>
    <property type="evidence" value="ECO:0007669"/>
    <property type="project" value="InterPro"/>
</dbReference>
<dbReference type="InterPro" id="IPR015919">
    <property type="entry name" value="Cadherin-like_sf"/>
</dbReference>
<dbReference type="InterPro" id="IPR001119">
    <property type="entry name" value="SLH_dom"/>
</dbReference>
<dbReference type="Gene3D" id="2.60.40.10">
    <property type="entry name" value="Immunoglobulins"/>
    <property type="match status" value="1"/>
</dbReference>